<feature type="region of interest" description="Disordered" evidence="1">
    <location>
        <begin position="756"/>
        <end position="778"/>
    </location>
</feature>
<sequence>MSDSANSDDRPERKKRRRIPFRRASSDAPHSDSASADSGSRHFDLAEEDPDWDAAWEGYAAGKDASMQSNLGQLKAVVQLATSRVELRGEFDQEVVAVLGDLVVDRSAVEDDSEGPSSYDHKAIGVLPRLTLRLASRPEQADESSGTWELERDEAGVVAVGNGTEALIAAVWAQLLHISEELSPTALHLRLPCLELNGYGLVLCGGTLTQREQLTDELIRSGASYLTADDLVLVEGTRTAFGSPSPRRSENAAGERRFEAASATAQVVAQCAVGLIVVLEEQAVHPTSSPRKLAPLSMAQTAIELLQSRSVSDSQPGPSNELALEMAALLVAGSSCVSVSAPTTQHELDHLLRELNALHPPDRRRLAVLYRLQQPDSSTKRLAEQTGSTARMIRFDQDALIFESQSQSHEDSDSSSERTSPQLLSAHEADELLARSELEGAQKRPRVWPTPGAFGLTDCPMGPSEHQLWEGLSLPVSEQLDALPSGVAVELLSRDLLEAPTATRDRILHAHVLAQRHANEVAGALIWVLRVAAEVDVKPVIFGSFLQVWDGRLPEHFTDVGRLDLLIRSNEIDLLLERLRTQGFQSDARKLSKKASSAEIEYRLRHPAIPDVTINLHSTLAAGPFGQLVDPDEFHRRALPVAVRGQWVLGLHPEHRFIAACVSACGGRTEDASSVSAVAGTPGGAARLGRAEPSDDVPRLAQLREVVLTAPSSEESLMSAVECSSRLGATTKVFSAVRQADEQLPGLPTWLVQRARQEAGLPTEPTRGLKDRLRGQGR</sequence>
<reference evidence="2" key="1">
    <citation type="submission" date="2020-05" db="EMBL/GenBank/DDBJ databases">
        <authorList>
            <person name="Chiriac C."/>
            <person name="Salcher M."/>
            <person name="Ghai R."/>
            <person name="Kavagutti S V."/>
        </authorList>
    </citation>
    <scope>NUCLEOTIDE SEQUENCE</scope>
</reference>
<feature type="region of interest" description="Disordered" evidence="1">
    <location>
        <begin position="1"/>
        <end position="47"/>
    </location>
</feature>
<evidence type="ECO:0000313" key="2">
    <source>
        <dbReference type="EMBL" id="CAB4532804.1"/>
    </source>
</evidence>
<gene>
    <name evidence="2" type="ORF">UFOPK1358_00519</name>
</gene>
<name>A0A6J6B2B5_9ZZZZ</name>
<protein>
    <submittedName>
        <fullName evidence="2">Unannotated protein</fullName>
    </submittedName>
</protein>
<dbReference type="AlphaFoldDB" id="A0A6J6B2B5"/>
<evidence type="ECO:0000256" key="1">
    <source>
        <dbReference type="SAM" id="MobiDB-lite"/>
    </source>
</evidence>
<feature type="compositionally biased region" description="Low complexity" evidence="1">
    <location>
        <begin position="22"/>
        <end position="38"/>
    </location>
</feature>
<dbReference type="EMBL" id="CAEZSF010000032">
    <property type="protein sequence ID" value="CAB4532804.1"/>
    <property type="molecule type" value="Genomic_DNA"/>
</dbReference>
<accession>A0A6J6B2B5</accession>
<feature type="compositionally biased region" description="Basic and acidic residues" evidence="1">
    <location>
        <begin position="767"/>
        <end position="778"/>
    </location>
</feature>
<organism evidence="2">
    <name type="scientific">freshwater metagenome</name>
    <dbReference type="NCBI Taxonomy" id="449393"/>
    <lineage>
        <taxon>unclassified sequences</taxon>
        <taxon>metagenomes</taxon>
        <taxon>ecological metagenomes</taxon>
    </lineage>
</organism>
<proteinExistence type="predicted"/>